<reference evidence="1 2" key="1">
    <citation type="submission" date="2018-03" db="EMBL/GenBank/DDBJ databases">
        <authorList>
            <person name="Keele B.F."/>
        </authorList>
    </citation>
    <scope>NUCLEOTIDE SEQUENCE [LARGE SCALE GENOMIC DNA]</scope>
    <source>
        <strain evidence="1">ZCTH4_d</strain>
    </source>
</reference>
<sequence length="93" mass="11045">MNPQKTKDIEAALLKKGFQRVVSHHIYYFLYVDGKKTSIRTKISHGIKEYDKSLLSQMAKQLKLPNEMFVNFIKCPLSYEDYLKYLRDKQILD</sequence>
<protein>
    <submittedName>
        <fullName evidence="1">Type II toxin-antitoxin system HicA family toxin</fullName>
    </submittedName>
</protein>
<organism evidence="1 2">
    <name type="scientific">Caldibacillus debilis</name>
    <dbReference type="NCBI Taxonomy" id="301148"/>
    <lineage>
        <taxon>Bacteria</taxon>
        <taxon>Bacillati</taxon>
        <taxon>Bacillota</taxon>
        <taxon>Bacilli</taxon>
        <taxon>Bacillales</taxon>
        <taxon>Bacillaceae</taxon>
        <taxon>Caldibacillus</taxon>
    </lineage>
</organism>
<proteinExistence type="predicted"/>
<dbReference type="RefSeq" id="WP_276644391.1">
    <property type="nucleotide sequence ID" value="NZ_QEVZ01000060.1"/>
</dbReference>
<dbReference type="AlphaFoldDB" id="A0A3E0JZS4"/>
<gene>
    <name evidence="1" type="ORF">C6P37_14205</name>
</gene>
<evidence type="ECO:0000313" key="2">
    <source>
        <dbReference type="Proteomes" id="UP000257014"/>
    </source>
</evidence>
<evidence type="ECO:0000313" key="1">
    <source>
        <dbReference type="EMBL" id="REJ25892.1"/>
    </source>
</evidence>
<dbReference type="EMBL" id="QEWE01000029">
    <property type="protein sequence ID" value="REJ25892.1"/>
    <property type="molecule type" value="Genomic_DNA"/>
</dbReference>
<dbReference type="Proteomes" id="UP000257014">
    <property type="component" value="Unassembled WGS sequence"/>
</dbReference>
<accession>A0A3E0JZS4</accession>
<name>A0A3E0JZS4_9BACI</name>
<comment type="caution">
    <text evidence="1">The sequence shown here is derived from an EMBL/GenBank/DDBJ whole genome shotgun (WGS) entry which is preliminary data.</text>
</comment>